<dbReference type="PANTHER" id="PTHR11085">
    <property type="entry name" value="NAD-DEPENDENT PROTEIN DEACYLASE SIRTUIN-5, MITOCHONDRIAL-RELATED"/>
    <property type="match status" value="1"/>
</dbReference>
<organism evidence="7 8">
    <name type="scientific">Geotrichum candidum</name>
    <name type="common">Oospora lactis</name>
    <name type="synonym">Dipodascus geotrichum</name>
    <dbReference type="NCBI Taxonomy" id="1173061"/>
    <lineage>
        <taxon>Eukaryota</taxon>
        <taxon>Fungi</taxon>
        <taxon>Dikarya</taxon>
        <taxon>Ascomycota</taxon>
        <taxon>Saccharomycotina</taxon>
        <taxon>Dipodascomycetes</taxon>
        <taxon>Dipodascales</taxon>
        <taxon>Dipodascaceae</taxon>
        <taxon>Geotrichum</taxon>
    </lineage>
</organism>
<dbReference type="GO" id="GO:0046872">
    <property type="term" value="F:metal ion binding"/>
    <property type="evidence" value="ECO:0007669"/>
    <property type="project" value="UniProtKB-KW"/>
</dbReference>
<evidence type="ECO:0000256" key="3">
    <source>
        <dbReference type="ARBA" id="ARBA00023027"/>
    </source>
</evidence>
<dbReference type="InterPro" id="IPR026590">
    <property type="entry name" value="Ssirtuin_cat_dom"/>
</dbReference>
<feature type="active site" description="Proton acceptor" evidence="4">
    <location>
        <position position="156"/>
    </location>
</feature>
<dbReference type="GO" id="GO:0005634">
    <property type="term" value="C:nucleus"/>
    <property type="evidence" value="ECO:0007669"/>
    <property type="project" value="TreeGrafter"/>
</dbReference>
<keyword evidence="4" id="KW-0862">Zinc</keyword>
<dbReference type="GO" id="GO:0017136">
    <property type="term" value="F:histone deacetylase activity, NAD-dependent"/>
    <property type="evidence" value="ECO:0007669"/>
    <property type="project" value="TreeGrafter"/>
</dbReference>
<protein>
    <submittedName>
        <fullName evidence="7">Similar to Saccharomyces cerevisiae YOR025W HST3 Member of the Sir2 family of NAD(+)-dependent protein deacetylases</fullName>
    </submittedName>
</protein>
<feature type="domain" description="Deacetylase sirtuin-type" evidence="6">
    <location>
        <begin position="13"/>
        <end position="309"/>
    </location>
</feature>
<dbReference type="AlphaFoldDB" id="A0A0J9XCY3"/>
<keyword evidence="2" id="KW-0808">Transferase</keyword>
<dbReference type="InterPro" id="IPR029035">
    <property type="entry name" value="DHS-like_NAD/FAD-binding_dom"/>
</dbReference>
<sequence length="457" mass="51121">MTVKVLLTAKNSETKDDALLQEIAFKLAKSRKFIAVTGAGVSCNAGIPDFRSEDGLYNMVKKQYPNVVVKGKDLFDAVLFSSPDTIQVFFTFMAHLRDCILKARSTQTHKLLKVLKEKKKLLRCYTQNIDGLETHENLCTGITPKNWKKLDVIQLHGDIHKLKCMHCSQLFDWTEDSTQTCKDGEAPECPACRIVQEDRMLRGRRNTGVGRLKPNIVLYGEEHPDGDLIGRCTQSDFKSKPDFLLIAGTSLKVVGIQKLVRQAAKSVKAKGGVVIFVNKTEVGTNSWKDVIDYHIEADCDEWVTNLKTRIPDFFAIQTSIKKFAMPAGSKKKSPAARLVPTLDTPPTTPVKTRKRPAVSVHDDDKTPVVIVDDSDREDEVMLPTPSHFSTPRKSRRLAASLKKTPSSAIEIGLLTPEKTPSRKRTPLQPWEPSATNTRKRSASTLAAEFEPIKRTRR</sequence>
<dbReference type="InterPro" id="IPR003000">
    <property type="entry name" value="Sirtuin"/>
</dbReference>
<evidence type="ECO:0000313" key="7">
    <source>
        <dbReference type="EMBL" id="CDO55135.1"/>
    </source>
</evidence>
<dbReference type="PROSITE" id="PS50305">
    <property type="entry name" value="SIRTUIN"/>
    <property type="match status" value="1"/>
</dbReference>
<dbReference type="SUPFAM" id="SSF52467">
    <property type="entry name" value="DHS-like NAD/FAD-binding domain"/>
    <property type="match status" value="1"/>
</dbReference>
<dbReference type="InterPro" id="IPR050134">
    <property type="entry name" value="NAD-dep_sirtuin_deacylases"/>
</dbReference>
<keyword evidence="3" id="KW-0520">NAD</keyword>
<proteinExistence type="inferred from homology"/>
<feature type="binding site" evidence="4">
    <location>
        <position position="189"/>
    </location>
    <ligand>
        <name>Zn(2+)</name>
        <dbReference type="ChEBI" id="CHEBI:29105"/>
    </ligand>
</feature>
<feature type="binding site" evidence="4">
    <location>
        <position position="164"/>
    </location>
    <ligand>
        <name>Zn(2+)</name>
        <dbReference type="ChEBI" id="CHEBI:29105"/>
    </ligand>
</feature>
<dbReference type="OrthoDB" id="2919105at2759"/>
<dbReference type="EMBL" id="CCBN010000010">
    <property type="protein sequence ID" value="CDO55135.1"/>
    <property type="molecule type" value="Genomic_DNA"/>
</dbReference>
<dbReference type="Gene3D" id="3.30.1600.10">
    <property type="entry name" value="SIR2/SIRT2 'Small Domain"/>
    <property type="match status" value="1"/>
</dbReference>
<dbReference type="PANTHER" id="PTHR11085:SF8">
    <property type="entry name" value="NAD-DEPENDENT HISTONE DEACETYLASE HST3"/>
    <property type="match status" value="1"/>
</dbReference>
<dbReference type="Proteomes" id="UP000242525">
    <property type="component" value="Unassembled WGS sequence"/>
</dbReference>
<evidence type="ECO:0000256" key="4">
    <source>
        <dbReference type="PROSITE-ProRule" id="PRU00236"/>
    </source>
</evidence>
<evidence type="ECO:0000256" key="1">
    <source>
        <dbReference type="ARBA" id="ARBA00006924"/>
    </source>
</evidence>
<evidence type="ECO:0000259" key="6">
    <source>
        <dbReference type="PROSITE" id="PS50305"/>
    </source>
</evidence>
<keyword evidence="4" id="KW-0479">Metal-binding</keyword>
<accession>A0A0J9XCY3</accession>
<evidence type="ECO:0000256" key="5">
    <source>
        <dbReference type="SAM" id="MobiDB-lite"/>
    </source>
</evidence>
<feature type="region of interest" description="Disordered" evidence="5">
    <location>
        <begin position="334"/>
        <end position="361"/>
    </location>
</feature>
<dbReference type="Pfam" id="PF02146">
    <property type="entry name" value="SIR2"/>
    <property type="match status" value="1"/>
</dbReference>
<feature type="region of interest" description="Disordered" evidence="5">
    <location>
        <begin position="412"/>
        <end position="457"/>
    </location>
</feature>
<evidence type="ECO:0000256" key="2">
    <source>
        <dbReference type="ARBA" id="ARBA00022679"/>
    </source>
</evidence>
<feature type="binding site" evidence="4">
    <location>
        <position position="192"/>
    </location>
    <ligand>
        <name>Zn(2+)</name>
        <dbReference type="ChEBI" id="CHEBI:29105"/>
    </ligand>
</feature>
<comment type="caution">
    <text evidence="7">The sequence shown here is derived from an EMBL/GenBank/DDBJ whole genome shotgun (WGS) entry which is preliminary data.</text>
</comment>
<reference evidence="7" key="1">
    <citation type="submission" date="2014-03" db="EMBL/GenBank/DDBJ databases">
        <authorList>
            <person name="Casaregola S."/>
        </authorList>
    </citation>
    <scope>NUCLEOTIDE SEQUENCE [LARGE SCALE GENOMIC DNA]</scope>
    <source>
        <strain evidence="7">CLIB 918</strain>
    </source>
</reference>
<dbReference type="InterPro" id="IPR026591">
    <property type="entry name" value="Sirtuin_cat_small_dom_sf"/>
</dbReference>
<dbReference type="Gene3D" id="3.40.50.1220">
    <property type="entry name" value="TPP-binding domain"/>
    <property type="match status" value="1"/>
</dbReference>
<comment type="similarity">
    <text evidence="1">Belongs to the sirtuin family. Class I subfamily.</text>
</comment>
<name>A0A0J9XCY3_GEOCN</name>
<dbReference type="STRING" id="1173061.A0A0J9XCY3"/>
<keyword evidence="8" id="KW-1185">Reference proteome</keyword>
<evidence type="ECO:0000313" key="8">
    <source>
        <dbReference type="Proteomes" id="UP000242525"/>
    </source>
</evidence>
<gene>
    <name evidence="7" type="ORF">BN980_GECA10s00417g</name>
</gene>
<dbReference type="GO" id="GO:0070403">
    <property type="term" value="F:NAD+ binding"/>
    <property type="evidence" value="ECO:0007669"/>
    <property type="project" value="InterPro"/>
</dbReference>
<feature type="binding site" evidence="4">
    <location>
        <position position="167"/>
    </location>
    <ligand>
        <name>Zn(2+)</name>
        <dbReference type="ChEBI" id="CHEBI:29105"/>
    </ligand>
</feature>